<evidence type="ECO:0000256" key="1">
    <source>
        <dbReference type="SAM" id="MobiDB-lite"/>
    </source>
</evidence>
<name>A0AAD5WL25_PARTN</name>
<accession>A0AAD5WL25</accession>
<feature type="region of interest" description="Disordered" evidence="1">
    <location>
        <begin position="113"/>
        <end position="141"/>
    </location>
</feature>
<sequence>MAMTLDNGYEFPFTGIYDQTPHEGTSVAPGRAIAPRPIYIGVQPSVSGLSNGVRSSTSETFPSLTSRLPVRSHQHSFSNSTRVAAVSSVANNGATASLKRHITAVNSDIVTLNDDQPGPSAKRPSLPASSAVAKQKIDQNPPKTVPKCKICDVPMPSDQIQSLHELHKSGMKWFCLDCANAQMDEVEAMKHYFLRACQNCRAESHRKSHREEASCSSSVCMFRFCSPFAKTKHDGQHATYESVNGVEGTCCPLCGTLNQWNIQMPGTSYTMSHLAVHGLRRYHMCRDCFVCFKGDYDCVRMKAHFETTHCTPIPKANNRELLCILCKEVVVKSHLAEHVVEKHLVTGFKSRDQKNEGKLIVKTGAVTRRFLGFDRIYHVGDDSDMD</sequence>
<keyword evidence="3" id="KW-1185">Reference proteome</keyword>
<evidence type="ECO:0000313" key="3">
    <source>
        <dbReference type="Proteomes" id="UP001196413"/>
    </source>
</evidence>
<comment type="caution">
    <text evidence="2">The sequence shown here is derived from an EMBL/GenBank/DDBJ whole genome shotgun (WGS) entry which is preliminary data.</text>
</comment>
<protein>
    <submittedName>
        <fullName evidence="2">Uncharacterized protein</fullName>
    </submittedName>
</protein>
<reference evidence="2" key="1">
    <citation type="submission" date="2021-06" db="EMBL/GenBank/DDBJ databases">
        <title>Parelaphostrongylus tenuis whole genome reference sequence.</title>
        <authorList>
            <person name="Garwood T.J."/>
            <person name="Larsen P.A."/>
            <person name="Fountain-Jones N.M."/>
            <person name="Garbe J.R."/>
            <person name="Macchietto M.G."/>
            <person name="Kania S.A."/>
            <person name="Gerhold R.W."/>
            <person name="Richards J.E."/>
            <person name="Wolf T.M."/>
        </authorList>
    </citation>
    <scope>NUCLEOTIDE SEQUENCE</scope>
    <source>
        <strain evidence="2">MNPRO001-30</strain>
        <tissue evidence="2">Meninges</tissue>
    </source>
</reference>
<dbReference type="AlphaFoldDB" id="A0AAD5WL25"/>
<dbReference type="EMBL" id="JAHQIW010007320">
    <property type="protein sequence ID" value="KAJ1373655.1"/>
    <property type="molecule type" value="Genomic_DNA"/>
</dbReference>
<evidence type="ECO:0000313" key="2">
    <source>
        <dbReference type="EMBL" id="KAJ1373655.1"/>
    </source>
</evidence>
<proteinExistence type="predicted"/>
<gene>
    <name evidence="2" type="ORF">KIN20_036124</name>
</gene>
<organism evidence="2 3">
    <name type="scientific">Parelaphostrongylus tenuis</name>
    <name type="common">Meningeal worm</name>
    <dbReference type="NCBI Taxonomy" id="148309"/>
    <lineage>
        <taxon>Eukaryota</taxon>
        <taxon>Metazoa</taxon>
        <taxon>Ecdysozoa</taxon>
        <taxon>Nematoda</taxon>
        <taxon>Chromadorea</taxon>
        <taxon>Rhabditida</taxon>
        <taxon>Rhabditina</taxon>
        <taxon>Rhabditomorpha</taxon>
        <taxon>Strongyloidea</taxon>
        <taxon>Metastrongylidae</taxon>
        <taxon>Parelaphostrongylus</taxon>
    </lineage>
</organism>
<dbReference type="Proteomes" id="UP001196413">
    <property type="component" value="Unassembled WGS sequence"/>
</dbReference>